<keyword evidence="2" id="KW-1185">Reference proteome</keyword>
<proteinExistence type="predicted"/>
<gene>
    <name evidence="1" type="ORF">BCR44DRAFT_1427937</name>
</gene>
<sequence>MSPACLAPASLVADAAAASDPAAVLLDDAPESSLRPDFAAGLTFLPSFSACSRFSIRFCWCLAAMALTAERLA</sequence>
<accession>A0A1Y2HYP7</accession>
<dbReference type="Proteomes" id="UP000193411">
    <property type="component" value="Unassembled WGS sequence"/>
</dbReference>
<dbReference type="AlphaFoldDB" id="A0A1Y2HYP7"/>
<evidence type="ECO:0000313" key="1">
    <source>
        <dbReference type="EMBL" id="ORZ38861.1"/>
    </source>
</evidence>
<name>A0A1Y2HYP7_9FUNG</name>
<dbReference type="EMBL" id="MCFL01000007">
    <property type="protein sequence ID" value="ORZ38861.1"/>
    <property type="molecule type" value="Genomic_DNA"/>
</dbReference>
<protein>
    <submittedName>
        <fullName evidence="1">Uncharacterized protein</fullName>
    </submittedName>
</protein>
<evidence type="ECO:0000313" key="2">
    <source>
        <dbReference type="Proteomes" id="UP000193411"/>
    </source>
</evidence>
<comment type="caution">
    <text evidence="1">The sequence shown here is derived from an EMBL/GenBank/DDBJ whole genome shotgun (WGS) entry which is preliminary data.</text>
</comment>
<organism evidence="1 2">
    <name type="scientific">Catenaria anguillulae PL171</name>
    <dbReference type="NCBI Taxonomy" id="765915"/>
    <lineage>
        <taxon>Eukaryota</taxon>
        <taxon>Fungi</taxon>
        <taxon>Fungi incertae sedis</taxon>
        <taxon>Blastocladiomycota</taxon>
        <taxon>Blastocladiomycetes</taxon>
        <taxon>Blastocladiales</taxon>
        <taxon>Catenariaceae</taxon>
        <taxon>Catenaria</taxon>
    </lineage>
</organism>
<reference evidence="1 2" key="1">
    <citation type="submission" date="2016-07" db="EMBL/GenBank/DDBJ databases">
        <title>Pervasive Adenine N6-methylation of Active Genes in Fungi.</title>
        <authorList>
            <consortium name="DOE Joint Genome Institute"/>
            <person name="Mondo S.J."/>
            <person name="Dannebaum R.O."/>
            <person name="Kuo R.C."/>
            <person name="Labutti K."/>
            <person name="Haridas S."/>
            <person name="Kuo A."/>
            <person name="Salamov A."/>
            <person name="Ahrendt S.R."/>
            <person name="Lipzen A."/>
            <person name="Sullivan W."/>
            <person name="Andreopoulos W.B."/>
            <person name="Clum A."/>
            <person name="Lindquist E."/>
            <person name="Daum C."/>
            <person name="Ramamoorthy G.K."/>
            <person name="Gryganskyi A."/>
            <person name="Culley D."/>
            <person name="Magnuson J.K."/>
            <person name="James T.Y."/>
            <person name="O'Malley M.A."/>
            <person name="Stajich J.E."/>
            <person name="Spatafora J.W."/>
            <person name="Visel A."/>
            <person name="Grigoriev I.V."/>
        </authorList>
    </citation>
    <scope>NUCLEOTIDE SEQUENCE [LARGE SCALE GENOMIC DNA]</scope>
    <source>
        <strain evidence="1 2">PL171</strain>
    </source>
</reference>